<comment type="caution">
    <text evidence="7">The sequence shown here is derived from an EMBL/GenBank/DDBJ whole genome shotgun (WGS) entry which is preliminary data.</text>
</comment>
<keyword evidence="4 6" id="KW-1133">Transmembrane helix</keyword>
<keyword evidence="5 6" id="KW-0472">Membrane</keyword>
<keyword evidence="2" id="KW-1003">Cell membrane</keyword>
<dbReference type="Proteomes" id="UP001107558">
    <property type="component" value="Chromosome 4"/>
</dbReference>
<name>A0A9J6B9C5_POLVA</name>
<evidence type="ECO:0000256" key="6">
    <source>
        <dbReference type="SAM" id="Phobius"/>
    </source>
</evidence>
<proteinExistence type="predicted"/>
<accession>A0A9J6B9C5</accession>
<protein>
    <recommendedName>
        <fullName evidence="9">Gustatory receptor</fullName>
    </recommendedName>
</protein>
<evidence type="ECO:0000256" key="2">
    <source>
        <dbReference type="ARBA" id="ARBA00022475"/>
    </source>
</evidence>
<evidence type="ECO:0000313" key="7">
    <source>
        <dbReference type="EMBL" id="KAG5666473.1"/>
    </source>
</evidence>
<evidence type="ECO:0000313" key="8">
    <source>
        <dbReference type="Proteomes" id="UP001107558"/>
    </source>
</evidence>
<gene>
    <name evidence="7" type="ORF">PVAND_014500</name>
</gene>
<dbReference type="Pfam" id="PF08395">
    <property type="entry name" value="7tm_7"/>
    <property type="match status" value="1"/>
</dbReference>
<comment type="subcellular location">
    <subcellularLocation>
        <location evidence="1">Cell membrane</location>
        <topology evidence="1">Multi-pass membrane protein</topology>
    </subcellularLocation>
</comment>
<keyword evidence="8" id="KW-1185">Reference proteome</keyword>
<evidence type="ECO:0008006" key="9">
    <source>
        <dbReference type="Google" id="ProtNLM"/>
    </source>
</evidence>
<evidence type="ECO:0000256" key="5">
    <source>
        <dbReference type="ARBA" id="ARBA00023136"/>
    </source>
</evidence>
<feature type="transmembrane region" description="Helical" evidence="6">
    <location>
        <begin position="113"/>
        <end position="133"/>
    </location>
</feature>
<dbReference type="InterPro" id="IPR013604">
    <property type="entry name" value="7TM_chemorcpt"/>
</dbReference>
<evidence type="ECO:0000256" key="1">
    <source>
        <dbReference type="ARBA" id="ARBA00004651"/>
    </source>
</evidence>
<evidence type="ECO:0000256" key="3">
    <source>
        <dbReference type="ARBA" id="ARBA00022692"/>
    </source>
</evidence>
<dbReference type="GO" id="GO:0050909">
    <property type="term" value="P:sensory perception of taste"/>
    <property type="evidence" value="ECO:0007669"/>
    <property type="project" value="InterPro"/>
</dbReference>
<dbReference type="EMBL" id="JADBJN010000004">
    <property type="protein sequence ID" value="KAG5666473.1"/>
    <property type="molecule type" value="Genomic_DNA"/>
</dbReference>
<keyword evidence="3 6" id="KW-0812">Transmembrane</keyword>
<organism evidence="7 8">
    <name type="scientific">Polypedilum vanderplanki</name>
    <name type="common">Sleeping chironomid midge</name>
    <dbReference type="NCBI Taxonomy" id="319348"/>
    <lineage>
        <taxon>Eukaryota</taxon>
        <taxon>Metazoa</taxon>
        <taxon>Ecdysozoa</taxon>
        <taxon>Arthropoda</taxon>
        <taxon>Hexapoda</taxon>
        <taxon>Insecta</taxon>
        <taxon>Pterygota</taxon>
        <taxon>Neoptera</taxon>
        <taxon>Endopterygota</taxon>
        <taxon>Diptera</taxon>
        <taxon>Nematocera</taxon>
        <taxon>Chironomoidea</taxon>
        <taxon>Chironomidae</taxon>
        <taxon>Chironominae</taxon>
        <taxon>Polypedilum</taxon>
        <taxon>Polypedilum</taxon>
    </lineage>
</organism>
<feature type="transmembrane region" description="Helical" evidence="6">
    <location>
        <begin position="222"/>
        <end position="242"/>
    </location>
</feature>
<feature type="transmembrane region" description="Helical" evidence="6">
    <location>
        <begin position="40"/>
        <end position="67"/>
    </location>
</feature>
<sequence length="248" mass="28818">MVKIALSFVIFCIVSMSITTIAVRIIFEGIEEEKNPNETILLGISVMLMYFSLETIVIFYIIIVLAIKIRFRILVQVLSTKRIQNFSLISKLHILLTEIIENVNLMLSTCLAPFFFFNLTSVIFATFEVYLSIVNLNQGKSDWQLTVYTATWSTFMLIYMFGIVISSETTLKCENNLEKVSLMLMKNENDNIIRKNIWIFVQQFKHTKKDFNCGLFKFNWKFVMFFLGDVVANLVILIQFDVKSDVKN</sequence>
<dbReference type="GO" id="GO:0005886">
    <property type="term" value="C:plasma membrane"/>
    <property type="evidence" value="ECO:0007669"/>
    <property type="project" value="UniProtKB-SubCell"/>
</dbReference>
<reference evidence="7" key="1">
    <citation type="submission" date="2021-03" db="EMBL/GenBank/DDBJ databases">
        <title>Chromosome level genome of the anhydrobiotic midge Polypedilum vanderplanki.</title>
        <authorList>
            <person name="Yoshida Y."/>
            <person name="Kikawada T."/>
            <person name="Gusev O."/>
        </authorList>
    </citation>
    <scope>NUCLEOTIDE SEQUENCE</scope>
    <source>
        <strain evidence="7">NIAS01</strain>
        <tissue evidence="7">Whole body or cell culture</tissue>
    </source>
</reference>
<feature type="transmembrane region" description="Helical" evidence="6">
    <location>
        <begin position="145"/>
        <end position="165"/>
    </location>
</feature>
<evidence type="ECO:0000256" key="4">
    <source>
        <dbReference type="ARBA" id="ARBA00022989"/>
    </source>
</evidence>
<dbReference type="AlphaFoldDB" id="A0A9J6B9C5"/>